<reference evidence="9 10" key="1">
    <citation type="submission" date="2020-07" db="EMBL/GenBank/DDBJ databases">
        <title>Genomic Encyclopedia of Type Strains, Phase III (KMG-III): the genomes of soil and plant-associated and newly described type strains.</title>
        <authorList>
            <person name="Whitman W."/>
        </authorList>
    </citation>
    <scope>NUCLEOTIDE SEQUENCE [LARGE SCALE GENOMIC DNA]</scope>
    <source>
        <strain evidence="9 10">CECT 8576</strain>
    </source>
</reference>
<dbReference type="RefSeq" id="WP_179536383.1">
    <property type="nucleotide sequence ID" value="NZ_JACBYW010000006.1"/>
</dbReference>
<feature type="transmembrane region" description="Helical" evidence="7">
    <location>
        <begin position="123"/>
        <end position="147"/>
    </location>
</feature>
<comment type="caution">
    <text evidence="9">The sequence shown here is derived from an EMBL/GenBank/DDBJ whole genome shotgun (WGS) entry which is preliminary data.</text>
</comment>
<dbReference type="PANTHER" id="PTHR42718:SF9">
    <property type="entry name" value="MAJOR FACILITATOR SUPERFAMILY MULTIDRUG TRANSPORTER MFSC"/>
    <property type="match status" value="1"/>
</dbReference>
<keyword evidence="4 7" id="KW-1133">Transmembrane helix</keyword>
<feature type="region of interest" description="Disordered" evidence="6">
    <location>
        <begin position="1"/>
        <end position="22"/>
    </location>
</feature>
<proteinExistence type="predicted"/>
<keyword evidence="5 7" id="KW-0472">Membrane</keyword>
<dbReference type="Proteomes" id="UP000548304">
    <property type="component" value="Unassembled WGS sequence"/>
</dbReference>
<dbReference type="Gene3D" id="1.20.1720.10">
    <property type="entry name" value="Multidrug resistance protein D"/>
    <property type="match status" value="1"/>
</dbReference>
<dbReference type="GO" id="GO:0005886">
    <property type="term" value="C:plasma membrane"/>
    <property type="evidence" value="ECO:0007669"/>
    <property type="project" value="UniProtKB-SubCell"/>
</dbReference>
<evidence type="ECO:0000313" key="10">
    <source>
        <dbReference type="Proteomes" id="UP000548304"/>
    </source>
</evidence>
<organism evidence="9 10">
    <name type="scientific">Actinopolyspora biskrensis</name>
    <dbReference type="NCBI Taxonomy" id="1470178"/>
    <lineage>
        <taxon>Bacteria</taxon>
        <taxon>Bacillati</taxon>
        <taxon>Actinomycetota</taxon>
        <taxon>Actinomycetes</taxon>
        <taxon>Actinopolysporales</taxon>
        <taxon>Actinopolysporaceae</taxon>
        <taxon>Actinopolyspora</taxon>
    </lineage>
</organism>
<dbReference type="CDD" id="cd17325">
    <property type="entry name" value="MFS_MdtG_SLC18_like"/>
    <property type="match status" value="1"/>
</dbReference>
<evidence type="ECO:0000256" key="4">
    <source>
        <dbReference type="ARBA" id="ARBA00022989"/>
    </source>
</evidence>
<feature type="transmembrane region" description="Helical" evidence="7">
    <location>
        <begin position="159"/>
        <end position="181"/>
    </location>
</feature>
<evidence type="ECO:0000259" key="8">
    <source>
        <dbReference type="PROSITE" id="PS50850"/>
    </source>
</evidence>
<evidence type="ECO:0000256" key="3">
    <source>
        <dbReference type="ARBA" id="ARBA00022692"/>
    </source>
</evidence>
<dbReference type="SUPFAM" id="SSF103473">
    <property type="entry name" value="MFS general substrate transporter"/>
    <property type="match status" value="1"/>
</dbReference>
<evidence type="ECO:0000256" key="1">
    <source>
        <dbReference type="ARBA" id="ARBA00004651"/>
    </source>
</evidence>
<dbReference type="Pfam" id="PF07690">
    <property type="entry name" value="MFS_1"/>
    <property type="match status" value="2"/>
</dbReference>
<evidence type="ECO:0000256" key="2">
    <source>
        <dbReference type="ARBA" id="ARBA00022448"/>
    </source>
</evidence>
<evidence type="ECO:0000256" key="5">
    <source>
        <dbReference type="ARBA" id="ARBA00023136"/>
    </source>
</evidence>
<dbReference type="GO" id="GO:0022857">
    <property type="term" value="F:transmembrane transporter activity"/>
    <property type="evidence" value="ECO:0007669"/>
    <property type="project" value="InterPro"/>
</dbReference>
<feature type="domain" description="Major facilitator superfamily (MFS) profile" evidence="8">
    <location>
        <begin position="32"/>
        <end position="412"/>
    </location>
</feature>
<dbReference type="InterPro" id="IPR020846">
    <property type="entry name" value="MFS_dom"/>
</dbReference>
<evidence type="ECO:0000256" key="6">
    <source>
        <dbReference type="SAM" id="MobiDB-lite"/>
    </source>
</evidence>
<dbReference type="InterPro" id="IPR001958">
    <property type="entry name" value="Tet-R_TetA/multi-R_MdtG-like"/>
</dbReference>
<feature type="region of interest" description="Disordered" evidence="6">
    <location>
        <begin position="413"/>
        <end position="438"/>
    </location>
</feature>
<accession>A0A852YY30</accession>
<keyword evidence="3 7" id="KW-0812">Transmembrane</keyword>
<feature type="transmembrane region" description="Helical" evidence="7">
    <location>
        <begin position="187"/>
        <end position="205"/>
    </location>
</feature>
<dbReference type="AlphaFoldDB" id="A0A852YY30"/>
<comment type="subcellular location">
    <subcellularLocation>
        <location evidence="1">Cell membrane</location>
        <topology evidence="1">Multi-pass membrane protein</topology>
    </subcellularLocation>
</comment>
<dbReference type="EMBL" id="JACBYW010000006">
    <property type="protein sequence ID" value="NYH80004.1"/>
    <property type="molecule type" value="Genomic_DNA"/>
</dbReference>
<dbReference type="PRINTS" id="PR01035">
    <property type="entry name" value="TCRTETA"/>
</dbReference>
<keyword evidence="2" id="KW-0813">Transport</keyword>
<feature type="transmembrane region" description="Helical" evidence="7">
    <location>
        <begin position="384"/>
        <end position="407"/>
    </location>
</feature>
<name>A0A852YY30_9ACTN</name>
<feature type="transmembrane region" description="Helical" evidence="7">
    <location>
        <begin position="300"/>
        <end position="317"/>
    </location>
</feature>
<gene>
    <name evidence="9" type="ORF">FHR84_003353</name>
</gene>
<evidence type="ECO:0000256" key="7">
    <source>
        <dbReference type="SAM" id="Phobius"/>
    </source>
</evidence>
<dbReference type="PANTHER" id="PTHR42718">
    <property type="entry name" value="MAJOR FACILITATOR SUPERFAMILY MULTIDRUG TRANSPORTER MFSC"/>
    <property type="match status" value="1"/>
</dbReference>
<dbReference type="InterPro" id="IPR011701">
    <property type="entry name" value="MFS"/>
</dbReference>
<evidence type="ECO:0000313" key="9">
    <source>
        <dbReference type="EMBL" id="NYH80004.1"/>
    </source>
</evidence>
<feature type="transmembrane region" description="Helical" evidence="7">
    <location>
        <begin position="60"/>
        <end position="78"/>
    </location>
</feature>
<dbReference type="PROSITE" id="PS50850">
    <property type="entry name" value="MFS"/>
    <property type="match status" value="1"/>
</dbReference>
<dbReference type="Gene3D" id="1.20.1250.20">
    <property type="entry name" value="MFS general substrate transporter like domains"/>
    <property type="match status" value="1"/>
</dbReference>
<sequence>MPETQSTTEDSPDSPRGGTKAGRSTLAELPREIWVLISGGFIVAIGMGIVSPALPTFATSFNVGVTAAAFIVSAFALMRLVFAPASGKLVSLFGERPNYVLGIVIVGISSTACAFAQSYWQLLVFRGLGGIGSTMFTVSALALLVRLAPAHLRARASGLWATSFLLGSISGPVLGGLLIGFSLRLPFLIYGVALYIAAFVGWFLLRNSTLADPQRNAAAPDLKVTTALRDPSYRASLLANFSKGWTAQGVRIALIPLFIVEAMRLPDAMTGIALSVFAAGNAAVLLPAGRLADSRGRKPMLVSGLAIAAVGSAAIGFSESVPWLLGASLLGGIGMGLFTPAQSAAVADIVGPKAKGGPVLATFQMSADVGTILGPPLAGALAEGLSYGMAFLLTGCVAVVALVMWLFSPETLGRNAPSERSESVESTGTEPAERGAAG</sequence>
<feature type="transmembrane region" description="Helical" evidence="7">
    <location>
        <begin position="269"/>
        <end position="288"/>
    </location>
</feature>
<dbReference type="InterPro" id="IPR036259">
    <property type="entry name" value="MFS_trans_sf"/>
</dbReference>
<protein>
    <submittedName>
        <fullName evidence="9">MFS family permease</fullName>
    </submittedName>
</protein>
<feature type="transmembrane region" description="Helical" evidence="7">
    <location>
        <begin position="99"/>
        <end position="117"/>
    </location>
</feature>
<keyword evidence="10" id="KW-1185">Reference proteome</keyword>
<feature type="transmembrane region" description="Helical" evidence="7">
    <location>
        <begin position="33"/>
        <end position="54"/>
    </location>
</feature>